<dbReference type="Pfam" id="PF13649">
    <property type="entry name" value="Methyltransf_25"/>
    <property type="match status" value="1"/>
</dbReference>
<dbReference type="CDD" id="cd02440">
    <property type="entry name" value="AdoMet_MTases"/>
    <property type="match status" value="1"/>
</dbReference>
<evidence type="ECO:0000256" key="2">
    <source>
        <dbReference type="ARBA" id="ARBA00022679"/>
    </source>
</evidence>
<accession>A0ABS5TGT8</accession>
<dbReference type="RefSeq" id="WP_214155594.1">
    <property type="nucleotide sequence ID" value="NZ_JAHBAY010000004.1"/>
</dbReference>
<keyword evidence="2" id="KW-0808">Transferase</keyword>
<dbReference type="Proteomes" id="UP001197247">
    <property type="component" value="Unassembled WGS sequence"/>
</dbReference>
<reference evidence="4 5" key="1">
    <citation type="submission" date="2021-05" db="EMBL/GenBank/DDBJ databases">
        <title>Kineosporia and Streptomyces sp. nov. two new marine actinobacteria isolated from Coral.</title>
        <authorList>
            <person name="Buangrab K."/>
            <person name="Sutthacheep M."/>
            <person name="Yeemin T."/>
            <person name="Harunari E."/>
            <person name="Igarashi Y."/>
            <person name="Kanchanasin P."/>
            <person name="Tanasupawat S."/>
            <person name="Phongsopitanun W."/>
        </authorList>
    </citation>
    <scope>NUCLEOTIDE SEQUENCE [LARGE SCALE GENOMIC DNA]</scope>
    <source>
        <strain evidence="4 5">J2-2</strain>
    </source>
</reference>
<dbReference type="EMBL" id="JAHBAY010000004">
    <property type="protein sequence ID" value="MBT0769288.1"/>
    <property type="molecule type" value="Genomic_DNA"/>
</dbReference>
<protein>
    <submittedName>
        <fullName evidence="4">Class I SAM-dependent methyltransferase</fullName>
    </submittedName>
</protein>
<evidence type="ECO:0000313" key="5">
    <source>
        <dbReference type="Proteomes" id="UP001197247"/>
    </source>
</evidence>
<comment type="caution">
    <text evidence="4">The sequence shown here is derived from an EMBL/GenBank/DDBJ whole genome shotgun (WGS) entry which is preliminary data.</text>
</comment>
<keyword evidence="5" id="KW-1185">Reference proteome</keyword>
<dbReference type="GO" id="GO:0008168">
    <property type="term" value="F:methyltransferase activity"/>
    <property type="evidence" value="ECO:0007669"/>
    <property type="project" value="UniProtKB-KW"/>
</dbReference>
<dbReference type="Gene3D" id="3.40.50.150">
    <property type="entry name" value="Vaccinia Virus protein VP39"/>
    <property type="match status" value="1"/>
</dbReference>
<gene>
    <name evidence="4" type="ORF">KIH74_10175</name>
</gene>
<proteinExistence type="predicted"/>
<name>A0ABS5TGT8_9ACTN</name>
<dbReference type="PANTHER" id="PTHR43861">
    <property type="entry name" value="TRANS-ACONITATE 2-METHYLTRANSFERASE-RELATED"/>
    <property type="match status" value="1"/>
</dbReference>
<feature type="domain" description="Methyltransferase" evidence="3">
    <location>
        <begin position="44"/>
        <end position="140"/>
    </location>
</feature>
<organism evidence="4 5">
    <name type="scientific">Kineosporia corallincola</name>
    <dbReference type="NCBI Taxonomy" id="2835133"/>
    <lineage>
        <taxon>Bacteria</taxon>
        <taxon>Bacillati</taxon>
        <taxon>Actinomycetota</taxon>
        <taxon>Actinomycetes</taxon>
        <taxon>Kineosporiales</taxon>
        <taxon>Kineosporiaceae</taxon>
        <taxon>Kineosporia</taxon>
    </lineage>
</organism>
<dbReference type="PANTHER" id="PTHR43861:SF1">
    <property type="entry name" value="TRANS-ACONITATE 2-METHYLTRANSFERASE"/>
    <property type="match status" value="1"/>
</dbReference>
<dbReference type="GO" id="GO:0032259">
    <property type="term" value="P:methylation"/>
    <property type="evidence" value="ECO:0007669"/>
    <property type="project" value="UniProtKB-KW"/>
</dbReference>
<evidence type="ECO:0000256" key="1">
    <source>
        <dbReference type="ARBA" id="ARBA00022603"/>
    </source>
</evidence>
<sequence>MADHQHGSYSTELLDLDGEVLADHLSAVTGWIAGHLGDHPVHHIVDLGAGTGTGTFALLGRFGDAEVTAVDASADMLAHLTHRAKHHGVDHRVTTRQADLDTGHLDTEPADLTWASASMHHMAHPERVLADIRTGLTPGGLFAMIEFETFPRFLPDDFGLGTPGLEERCNALADRMRESQHPTVNSDWGARLAESGFTVHEERTFGIDVPAPLSAVATRYARVTLSRLRQGLGAQLSDDDRTTLDALLAETGPHRLENRTDLVVRSSRRAWIASGQVLA</sequence>
<evidence type="ECO:0000259" key="3">
    <source>
        <dbReference type="Pfam" id="PF13649"/>
    </source>
</evidence>
<keyword evidence="1 4" id="KW-0489">Methyltransferase</keyword>
<dbReference type="InterPro" id="IPR029063">
    <property type="entry name" value="SAM-dependent_MTases_sf"/>
</dbReference>
<dbReference type="SUPFAM" id="SSF53335">
    <property type="entry name" value="S-adenosyl-L-methionine-dependent methyltransferases"/>
    <property type="match status" value="1"/>
</dbReference>
<evidence type="ECO:0000313" key="4">
    <source>
        <dbReference type="EMBL" id="MBT0769288.1"/>
    </source>
</evidence>
<dbReference type="InterPro" id="IPR041698">
    <property type="entry name" value="Methyltransf_25"/>
</dbReference>